<proteinExistence type="predicted"/>
<dbReference type="Proteomes" id="UP001345963">
    <property type="component" value="Unassembled WGS sequence"/>
</dbReference>
<keyword evidence="1" id="KW-0812">Transmembrane</keyword>
<protein>
    <submittedName>
        <fullName evidence="2">Uncharacterized protein</fullName>
    </submittedName>
</protein>
<accession>A0ABU7BG18</accession>
<evidence type="ECO:0000256" key="1">
    <source>
        <dbReference type="SAM" id="Phobius"/>
    </source>
</evidence>
<keyword evidence="3" id="KW-1185">Reference proteome</keyword>
<name>A0ABU7BG18_9TELE</name>
<gene>
    <name evidence="2" type="ORF">ATANTOWER_001822</name>
</gene>
<keyword evidence="1" id="KW-1133">Transmembrane helix</keyword>
<sequence>MTIGSSLIALTESWTLVPLFLRPPLVPSGANVSLASSLQNEAFTLLLCVFTIPSVCLTVFVRERVLTFIFVGSEHEERIDTSLRLAERHTFRDLFLIVMTGTSRVQATP</sequence>
<dbReference type="EMBL" id="JAHUTI010050356">
    <property type="protein sequence ID" value="MED6248548.1"/>
    <property type="molecule type" value="Genomic_DNA"/>
</dbReference>
<organism evidence="2 3">
    <name type="scientific">Ataeniobius toweri</name>
    <dbReference type="NCBI Taxonomy" id="208326"/>
    <lineage>
        <taxon>Eukaryota</taxon>
        <taxon>Metazoa</taxon>
        <taxon>Chordata</taxon>
        <taxon>Craniata</taxon>
        <taxon>Vertebrata</taxon>
        <taxon>Euteleostomi</taxon>
        <taxon>Actinopterygii</taxon>
        <taxon>Neopterygii</taxon>
        <taxon>Teleostei</taxon>
        <taxon>Neoteleostei</taxon>
        <taxon>Acanthomorphata</taxon>
        <taxon>Ovalentaria</taxon>
        <taxon>Atherinomorphae</taxon>
        <taxon>Cyprinodontiformes</taxon>
        <taxon>Goodeidae</taxon>
        <taxon>Ataeniobius</taxon>
    </lineage>
</organism>
<feature type="transmembrane region" description="Helical" evidence="1">
    <location>
        <begin position="42"/>
        <end position="61"/>
    </location>
</feature>
<keyword evidence="1" id="KW-0472">Membrane</keyword>
<reference evidence="2 3" key="1">
    <citation type="submission" date="2021-07" db="EMBL/GenBank/DDBJ databases">
        <authorList>
            <person name="Palmer J.M."/>
        </authorList>
    </citation>
    <scope>NUCLEOTIDE SEQUENCE [LARGE SCALE GENOMIC DNA]</scope>
    <source>
        <strain evidence="2 3">AT_MEX2019</strain>
        <tissue evidence="2">Muscle</tissue>
    </source>
</reference>
<evidence type="ECO:0000313" key="3">
    <source>
        <dbReference type="Proteomes" id="UP001345963"/>
    </source>
</evidence>
<comment type="caution">
    <text evidence="2">The sequence shown here is derived from an EMBL/GenBank/DDBJ whole genome shotgun (WGS) entry which is preliminary data.</text>
</comment>
<evidence type="ECO:0000313" key="2">
    <source>
        <dbReference type="EMBL" id="MED6248548.1"/>
    </source>
</evidence>